<reference evidence="6" key="1">
    <citation type="submission" date="2022-06" db="EMBL/GenBank/DDBJ databases">
        <title>Sneathiella actinostolidae sp. nov., isolated from a sea anemonein the Western Pacific Ocean.</title>
        <authorList>
            <person name="Wei M.J."/>
        </authorList>
    </citation>
    <scope>NUCLEOTIDE SEQUENCE</scope>
    <source>
        <strain evidence="6">PHK-P5</strain>
    </source>
</reference>
<protein>
    <submittedName>
        <fullName evidence="6">MAPEG family protein</fullName>
    </submittedName>
</protein>
<dbReference type="PANTHER" id="PTHR35814:SF1">
    <property type="entry name" value="GLUTATHIONE S-TRANSFERASE-RELATED"/>
    <property type="match status" value="1"/>
</dbReference>
<keyword evidence="4 5" id="KW-0472">Membrane</keyword>
<evidence type="ECO:0000256" key="5">
    <source>
        <dbReference type="SAM" id="Phobius"/>
    </source>
</evidence>
<accession>A0ABY4W2B5</accession>
<dbReference type="Proteomes" id="UP001056291">
    <property type="component" value="Chromosome"/>
</dbReference>
<keyword evidence="3 5" id="KW-1133">Transmembrane helix</keyword>
<feature type="transmembrane region" description="Helical" evidence="5">
    <location>
        <begin position="75"/>
        <end position="95"/>
    </location>
</feature>
<dbReference type="SUPFAM" id="SSF161084">
    <property type="entry name" value="MAPEG domain-like"/>
    <property type="match status" value="1"/>
</dbReference>
<evidence type="ECO:0000256" key="4">
    <source>
        <dbReference type="ARBA" id="ARBA00023136"/>
    </source>
</evidence>
<dbReference type="PANTHER" id="PTHR35814">
    <property type="match status" value="1"/>
</dbReference>
<gene>
    <name evidence="6" type="ORF">NBZ79_12595</name>
</gene>
<dbReference type="EMBL" id="CP098747">
    <property type="protein sequence ID" value="USG60017.1"/>
    <property type="molecule type" value="Genomic_DNA"/>
</dbReference>
<organism evidence="6 7">
    <name type="scientific">Sneathiella marina</name>
    <dbReference type="NCBI Taxonomy" id="2950108"/>
    <lineage>
        <taxon>Bacteria</taxon>
        <taxon>Pseudomonadati</taxon>
        <taxon>Pseudomonadota</taxon>
        <taxon>Alphaproteobacteria</taxon>
        <taxon>Sneathiellales</taxon>
        <taxon>Sneathiellaceae</taxon>
        <taxon>Sneathiella</taxon>
    </lineage>
</organism>
<evidence type="ECO:0000256" key="3">
    <source>
        <dbReference type="ARBA" id="ARBA00022989"/>
    </source>
</evidence>
<dbReference type="Pfam" id="PF01124">
    <property type="entry name" value="MAPEG"/>
    <property type="match status" value="1"/>
</dbReference>
<evidence type="ECO:0000256" key="2">
    <source>
        <dbReference type="ARBA" id="ARBA00022692"/>
    </source>
</evidence>
<feature type="transmembrane region" description="Helical" evidence="5">
    <location>
        <begin position="6"/>
        <end position="26"/>
    </location>
</feature>
<name>A0ABY4W2B5_9PROT</name>
<dbReference type="Gene3D" id="1.20.120.550">
    <property type="entry name" value="Membrane associated eicosanoid/glutathione metabolism-like domain"/>
    <property type="match status" value="1"/>
</dbReference>
<sequence>MHVTVTPVFAALLALIFVCLSVRTILKRRKAKVAVGDGGNVELQRAQRAHANFIEYVPIALLVLTFLEMRAVGSYVMIGLCGLLLLGRCIHAYGISNPRENYNFRKTGMYMTFAVLILGSLGLLYTYL</sequence>
<comment type="subcellular location">
    <subcellularLocation>
        <location evidence="1">Membrane</location>
    </subcellularLocation>
</comment>
<evidence type="ECO:0000313" key="7">
    <source>
        <dbReference type="Proteomes" id="UP001056291"/>
    </source>
</evidence>
<dbReference type="InterPro" id="IPR023352">
    <property type="entry name" value="MAPEG-like_dom_sf"/>
</dbReference>
<keyword evidence="7" id="KW-1185">Reference proteome</keyword>
<feature type="transmembrane region" description="Helical" evidence="5">
    <location>
        <begin position="107"/>
        <end position="127"/>
    </location>
</feature>
<evidence type="ECO:0000256" key="1">
    <source>
        <dbReference type="ARBA" id="ARBA00004370"/>
    </source>
</evidence>
<keyword evidence="2 5" id="KW-0812">Transmembrane</keyword>
<dbReference type="InterPro" id="IPR001129">
    <property type="entry name" value="Membr-assoc_MAPEG"/>
</dbReference>
<evidence type="ECO:0000313" key="6">
    <source>
        <dbReference type="EMBL" id="USG60017.1"/>
    </source>
</evidence>
<dbReference type="RefSeq" id="WP_251932820.1">
    <property type="nucleotide sequence ID" value="NZ_CP098747.1"/>
</dbReference>
<proteinExistence type="predicted"/>